<dbReference type="RefSeq" id="WP_419191718.1">
    <property type="nucleotide sequence ID" value="NZ_CP036287.1"/>
</dbReference>
<evidence type="ECO:0000256" key="1">
    <source>
        <dbReference type="SAM" id="SignalP"/>
    </source>
</evidence>
<feature type="chain" id="PRO_5021838799" evidence="1">
    <location>
        <begin position="24"/>
        <end position="51"/>
    </location>
</feature>
<keyword evidence="1" id="KW-0732">Signal</keyword>
<sequence precursor="true">MRRLALILVAAALASCAAPGGFAEEDVCVGPPMTLDGPLTGWVVVAAPDAD</sequence>
<accession>A0A518BP51</accession>
<dbReference type="AlphaFoldDB" id="A0A518BP51"/>
<keyword evidence="3" id="KW-1185">Reference proteome</keyword>
<evidence type="ECO:0000313" key="2">
    <source>
        <dbReference type="EMBL" id="QDU68755.1"/>
    </source>
</evidence>
<gene>
    <name evidence="2" type="ORF">Pla133_38580</name>
</gene>
<evidence type="ECO:0000313" key="3">
    <source>
        <dbReference type="Proteomes" id="UP000316921"/>
    </source>
</evidence>
<dbReference type="KEGG" id="pbap:Pla133_38580"/>
<dbReference type="Proteomes" id="UP000316921">
    <property type="component" value="Chromosome"/>
</dbReference>
<proteinExistence type="predicted"/>
<feature type="signal peptide" evidence="1">
    <location>
        <begin position="1"/>
        <end position="23"/>
    </location>
</feature>
<reference evidence="2 3" key="1">
    <citation type="submission" date="2019-02" db="EMBL/GenBank/DDBJ databases">
        <title>Deep-cultivation of Planctomycetes and their phenomic and genomic characterization uncovers novel biology.</title>
        <authorList>
            <person name="Wiegand S."/>
            <person name="Jogler M."/>
            <person name="Boedeker C."/>
            <person name="Pinto D."/>
            <person name="Vollmers J."/>
            <person name="Rivas-Marin E."/>
            <person name="Kohn T."/>
            <person name="Peeters S.H."/>
            <person name="Heuer A."/>
            <person name="Rast P."/>
            <person name="Oberbeckmann S."/>
            <person name="Bunk B."/>
            <person name="Jeske O."/>
            <person name="Meyerdierks A."/>
            <person name="Storesund J.E."/>
            <person name="Kallscheuer N."/>
            <person name="Luecker S."/>
            <person name="Lage O.M."/>
            <person name="Pohl T."/>
            <person name="Merkel B.J."/>
            <person name="Hornburger P."/>
            <person name="Mueller R.-W."/>
            <person name="Bruemmer F."/>
            <person name="Labrenz M."/>
            <person name="Spormann A.M."/>
            <person name="Op den Camp H."/>
            <person name="Overmann J."/>
            <person name="Amann R."/>
            <person name="Jetten M.S.M."/>
            <person name="Mascher T."/>
            <person name="Medema M.H."/>
            <person name="Devos D.P."/>
            <person name="Kaster A.-K."/>
            <person name="Ovreas L."/>
            <person name="Rohde M."/>
            <person name="Galperin M.Y."/>
            <person name="Jogler C."/>
        </authorList>
    </citation>
    <scope>NUCLEOTIDE SEQUENCE [LARGE SCALE GENOMIC DNA]</scope>
    <source>
        <strain evidence="2 3">Pla133</strain>
    </source>
</reference>
<name>A0A518BP51_9BACT</name>
<protein>
    <submittedName>
        <fullName evidence="2">Uncharacterized protein</fullName>
    </submittedName>
</protein>
<dbReference type="EMBL" id="CP036287">
    <property type="protein sequence ID" value="QDU68755.1"/>
    <property type="molecule type" value="Genomic_DNA"/>
</dbReference>
<dbReference type="PROSITE" id="PS51257">
    <property type="entry name" value="PROKAR_LIPOPROTEIN"/>
    <property type="match status" value="1"/>
</dbReference>
<organism evidence="2 3">
    <name type="scientific">Engelhardtia mirabilis</name>
    <dbReference type="NCBI Taxonomy" id="2528011"/>
    <lineage>
        <taxon>Bacteria</taxon>
        <taxon>Pseudomonadati</taxon>
        <taxon>Planctomycetota</taxon>
        <taxon>Planctomycetia</taxon>
        <taxon>Planctomycetia incertae sedis</taxon>
        <taxon>Engelhardtia</taxon>
    </lineage>
</organism>